<comment type="caution">
    <text evidence="3">The sequence shown here is derived from an EMBL/GenBank/DDBJ whole genome shotgun (WGS) entry which is preliminary data.</text>
</comment>
<dbReference type="InterPro" id="IPR013083">
    <property type="entry name" value="Znf_RING/FYVE/PHD"/>
</dbReference>
<proteinExistence type="predicted"/>
<dbReference type="OrthoDB" id="651601at2759"/>
<keyword evidence="1" id="KW-0863">Zinc-finger</keyword>
<evidence type="ECO:0008006" key="5">
    <source>
        <dbReference type="Google" id="ProtNLM"/>
    </source>
</evidence>
<protein>
    <recommendedName>
        <fullName evidence="5">PHD-type domain-containing protein</fullName>
    </recommendedName>
</protein>
<name>A0A835QZI9_VANPL</name>
<dbReference type="AlphaFoldDB" id="A0A835QZI9"/>
<keyword evidence="2" id="KW-0862">Zinc</keyword>
<dbReference type="EMBL" id="JADCNM010000005">
    <property type="protein sequence ID" value="KAG0482691.1"/>
    <property type="molecule type" value="Genomic_DNA"/>
</dbReference>
<evidence type="ECO:0000256" key="1">
    <source>
        <dbReference type="ARBA" id="ARBA00022771"/>
    </source>
</evidence>
<keyword evidence="1" id="KW-0479">Metal-binding</keyword>
<accession>A0A835QZI9</accession>
<dbReference type="GO" id="GO:0008270">
    <property type="term" value="F:zinc ion binding"/>
    <property type="evidence" value="ECO:0007669"/>
    <property type="project" value="UniProtKB-KW"/>
</dbReference>
<dbReference type="Gene3D" id="3.30.40.10">
    <property type="entry name" value="Zinc/RING finger domain, C3HC4 (zinc finger)"/>
    <property type="match status" value="1"/>
</dbReference>
<gene>
    <name evidence="3" type="ORF">HPP92_010775</name>
</gene>
<dbReference type="SUPFAM" id="SSF57903">
    <property type="entry name" value="FYVE/PHD zinc finger"/>
    <property type="match status" value="1"/>
</dbReference>
<evidence type="ECO:0000313" key="3">
    <source>
        <dbReference type="EMBL" id="KAG0482691.1"/>
    </source>
</evidence>
<organism evidence="3 4">
    <name type="scientific">Vanilla planifolia</name>
    <name type="common">Vanilla</name>
    <dbReference type="NCBI Taxonomy" id="51239"/>
    <lineage>
        <taxon>Eukaryota</taxon>
        <taxon>Viridiplantae</taxon>
        <taxon>Streptophyta</taxon>
        <taxon>Embryophyta</taxon>
        <taxon>Tracheophyta</taxon>
        <taxon>Spermatophyta</taxon>
        <taxon>Magnoliopsida</taxon>
        <taxon>Liliopsida</taxon>
        <taxon>Asparagales</taxon>
        <taxon>Orchidaceae</taxon>
        <taxon>Vanilloideae</taxon>
        <taxon>Vanilleae</taxon>
        <taxon>Vanilla</taxon>
    </lineage>
</organism>
<dbReference type="InterPro" id="IPR011011">
    <property type="entry name" value="Znf_FYVE_PHD"/>
</dbReference>
<reference evidence="3 4" key="1">
    <citation type="journal article" date="2020" name="Nat. Food">
        <title>A phased Vanilla planifolia genome enables genetic improvement of flavour and production.</title>
        <authorList>
            <person name="Hasing T."/>
            <person name="Tang H."/>
            <person name="Brym M."/>
            <person name="Khazi F."/>
            <person name="Huang T."/>
            <person name="Chambers A.H."/>
        </authorList>
    </citation>
    <scope>NUCLEOTIDE SEQUENCE [LARGE SCALE GENOMIC DNA]</scope>
    <source>
        <tissue evidence="3">Leaf</tissue>
    </source>
</reference>
<evidence type="ECO:0000256" key="2">
    <source>
        <dbReference type="ARBA" id="ARBA00022833"/>
    </source>
</evidence>
<sequence length="296" mass="33311">MLAAMLPHGNPSIPIFFSLTKLKAKICDMCGGSGYFASILTCCLCKINSEHVYCRLAMTANVPEFWYCDECLANADVNRKMQALDGGEEFIRGYTLTDCIANGSAADDDTLFSPWLLRASFRVNTAFLGMDPCRFSLLLQSSPTSPVNDFTRVAPSMMTMVHPLLRLFISDFLRLSLSLSPSPFLLFCGGADLKYFWGAFRVVRRKESHQKPLLNVMDHAIPPFPIGFSPFSRHGRPEPAKEKFTREQDHEVIPVKGEAKMEPGSQVEMRRVFDRQPTNEKCIIAVKLKDQRLLNN</sequence>
<dbReference type="Proteomes" id="UP000639772">
    <property type="component" value="Unassembled WGS sequence"/>
</dbReference>
<evidence type="ECO:0000313" key="4">
    <source>
        <dbReference type="Proteomes" id="UP000639772"/>
    </source>
</evidence>